<proteinExistence type="predicted"/>
<evidence type="ECO:0000313" key="2">
    <source>
        <dbReference type="Proteomes" id="UP000824156"/>
    </source>
</evidence>
<dbReference type="AlphaFoldDB" id="A0A9D2AXJ1"/>
<sequence>ILFLLFKIRVILSPFVAESSKSTSGFLLAVTSIIRPKHLIKVNSKLLFGTVSLISALQFLFALDP</sequence>
<reference evidence="1" key="1">
    <citation type="journal article" date="2021" name="PeerJ">
        <title>Extensive microbial diversity within the chicken gut microbiome revealed by metagenomics and culture.</title>
        <authorList>
            <person name="Gilroy R."/>
            <person name="Ravi A."/>
            <person name="Getino M."/>
            <person name="Pursley I."/>
            <person name="Horton D.L."/>
            <person name="Alikhan N.F."/>
            <person name="Baker D."/>
            <person name="Gharbi K."/>
            <person name="Hall N."/>
            <person name="Watson M."/>
            <person name="Adriaenssens E.M."/>
            <person name="Foster-Nyarko E."/>
            <person name="Jarju S."/>
            <person name="Secka A."/>
            <person name="Antonio M."/>
            <person name="Oren A."/>
            <person name="Chaudhuri R.R."/>
            <person name="La Ragione R."/>
            <person name="Hildebrand F."/>
            <person name="Pallen M.J."/>
        </authorList>
    </citation>
    <scope>NUCLEOTIDE SEQUENCE</scope>
    <source>
        <strain evidence="1">1719</strain>
    </source>
</reference>
<reference evidence="1" key="2">
    <citation type="submission" date="2021-04" db="EMBL/GenBank/DDBJ databases">
        <authorList>
            <person name="Gilroy R."/>
        </authorList>
    </citation>
    <scope>NUCLEOTIDE SEQUENCE</scope>
    <source>
        <strain evidence="1">1719</strain>
    </source>
</reference>
<dbReference type="EMBL" id="DXEZ01000024">
    <property type="protein sequence ID" value="HIX53573.1"/>
    <property type="molecule type" value="Genomic_DNA"/>
</dbReference>
<evidence type="ECO:0000313" key="1">
    <source>
        <dbReference type="EMBL" id="HIX53573.1"/>
    </source>
</evidence>
<accession>A0A9D2AXJ1</accession>
<comment type="caution">
    <text evidence="1">The sequence shown here is derived from an EMBL/GenBank/DDBJ whole genome shotgun (WGS) entry which is preliminary data.</text>
</comment>
<name>A0A9D2AXJ1_9SPHI</name>
<feature type="non-terminal residue" evidence="1">
    <location>
        <position position="1"/>
    </location>
</feature>
<gene>
    <name evidence="1" type="ORF">H9853_00990</name>
</gene>
<organism evidence="1 2">
    <name type="scientific">Candidatus Sphingobacterium stercoripullorum</name>
    <dbReference type="NCBI Taxonomy" id="2838759"/>
    <lineage>
        <taxon>Bacteria</taxon>
        <taxon>Pseudomonadati</taxon>
        <taxon>Bacteroidota</taxon>
        <taxon>Sphingobacteriia</taxon>
        <taxon>Sphingobacteriales</taxon>
        <taxon>Sphingobacteriaceae</taxon>
        <taxon>Sphingobacterium</taxon>
    </lineage>
</organism>
<protein>
    <submittedName>
        <fullName evidence="1">Uncharacterized protein</fullName>
    </submittedName>
</protein>
<dbReference type="Proteomes" id="UP000824156">
    <property type="component" value="Unassembled WGS sequence"/>
</dbReference>